<proteinExistence type="predicted"/>
<protein>
    <submittedName>
        <fullName evidence="2">NAD-dependent epimerase/dehydratase</fullName>
    </submittedName>
</protein>
<evidence type="ECO:0000259" key="1">
    <source>
        <dbReference type="Pfam" id="PF01370"/>
    </source>
</evidence>
<dbReference type="Gene3D" id="3.40.50.720">
    <property type="entry name" value="NAD(P)-binding Rossmann-like Domain"/>
    <property type="match status" value="1"/>
</dbReference>
<dbReference type="PANTHER" id="PTHR12126:SF11">
    <property type="entry name" value="NADH DEHYDROGENASE [UBIQUINONE] 1 ALPHA SUBCOMPLEX SUBUNIT 9, MITOCHONDRIAL"/>
    <property type="match status" value="1"/>
</dbReference>
<feature type="domain" description="NAD-dependent epimerase/dehydratase" evidence="1">
    <location>
        <begin position="3"/>
        <end position="197"/>
    </location>
</feature>
<dbReference type="AlphaFoldDB" id="A1ALA1"/>
<dbReference type="InterPro" id="IPR001509">
    <property type="entry name" value="Epimerase_deHydtase"/>
</dbReference>
<reference evidence="2 3" key="1">
    <citation type="submission" date="2006-10" db="EMBL/GenBank/DDBJ databases">
        <title>Complete sequence of chromosome of Pelobacter propionicus DSM 2379.</title>
        <authorList>
            <consortium name="US DOE Joint Genome Institute"/>
            <person name="Copeland A."/>
            <person name="Lucas S."/>
            <person name="Lapidus A."/>
            <person name="Barry K."/>
            <person name="Detter J.C."/>
            <person name="Glavina del Rio T."/>
            <person name="Hammon N."/>
            <person name="Israni S."/>
            <person name="Dalin E."/>
            <person name="Tice H."/>
            <person name="Pitluck S."/>
            <person name="Saunders E."/>
            <person name="Brettin T."/>
            <person name="Bruce D."/>
            <person name="Han C."/>
            <person name="Tapia R."/>
            <person name="Schmutz J."/>
            <person name="Larimer F."/>
            <person name="Land M."/>
            <person name="Hauser L."/>
            <person name="Kyrpides N."/>
            <person name="Kim E."/>
            <person name="Lovley D."/>
            <person name="Richardson P."/>
        </authorList>
    </citation>
    <scope>NUCLEOTIDE SEQUENCE [LARGE SCALE GENOMIC DNA]</scope>
    <source>
        <strain evidence="3">DSM 2379 / NBRC 103807 / OttBd1</strain>
    </source>
</reference>
<name>A1ALA1_PELPD</name>
<dbReference type="eggNOG" id="COG0702">
    <property type="taxonomic scope" value="Bacteria"/>
</dbReference>
<dbReference type="HOGENOM" id="CLU_007383_6_5_7"/>
<dbReference type="FunFam" id="3.40.50.720:FF:000702">
    <property type="entry name" value="NADH dehydrogenase (Ubiquinone)"/>
    <property type="match status" value="1"/>
</dbReference>
<accession>A1ALA1</accession>
<dbReference type="InterPro" id="IPR036291">
    <property type="entry name" value="NAD(P)-bd_dom_sf"/>
</dbReference>
<dbReference type="EMBL" id="CP000482">
    <property type="protein sequence ID" value="ABK98121.1"/>
    <property type="molecule type" value="Genomic_DNA"/>
</dbReference>
<evidence type="ECO:0000313" key="3">
    <source>
        <dbReference type="Proteomes" id="UP000006732"/>
    </source>
</evidence>
<evidence type="ECO:0000313" key="2">
    <source>
        <dbReference type="EMBL" id="ABK98121.1"/>
    </source>
</evidence>
<dbReference type="Pfam" id="PF01370">
    <property type="entry name" value="Epimerase"/>
    <property type="match status" value="1"/>
</dbReference>
<organism evidence="2 3">
    <name type="scientific">Pelobacter propionicus (strain DSM 2379 / NBRC 103807 / OttBd1)</name>
    <dbReference type="NCBI Taxonomy" id="338966"/>
    <lineage>
        <taxon>Bacteria</taxon>
        <taxon>Pseudomonadati</taxon>
        <taxon>Thermodesulfobacteriota</taxon>
        <taxon>Desulfuromonadia</taxon>
        <taxon>Desulfuromonadales</taxon>
        <taxon>Desulfuromonadaceae</taxon>
        <taxon>Pelobacter</taxon>
    </lineage>
</organism>
<dbReference type="KEGG" id="ppd:Ppro_0490"/>
<dbReference type="SUPFAM" id="SSF51735">
    <property type="entry name" value="NAD(P)-binding Rossmann-fold domains"/>
    <property type="match status" value="1"/>
</dbReference>
<sequence length="298" mass="32985">MKIFISGGTGFVGGHLIRELISRGHEPRLLVHRRAPAIEGVEQVEGDVTRPESFLDAAQGCQAVINLVGIIREFPSRGITFQRLHVQATANMLAAAKAAGIGRYLQMSALGTRKDARAEYHRSKFRAEELVRASGLEWTILRPSLIYGPGDSFINMLAGQLRHAPVMPVMGNGRYRLQPIHADDVARCFALSLELGETIAHCYDLCGANRLSYLELLDAIADAMGKPAPLKPHAPLALMKLIIPIMQHIPQFPITSDQLRMLLEESICDGGWQKTFGFEPRDFKEGIREYLKKGHAKT</sequence>
<dbReference type="STRING" id="338966.Ppro_0490"/>
<dbReference type="CDD" id="cd05271">
    <property type="entry name" value="NDUFA9_like_SDR_a"/>
    <property type="match status" value="1"/>
</dbReference>
<keyword evidence="3" id="KW-1185">Reference proteome</keyword>
<gene>
    <name evidence="2" type="ordered locus">Ppro_0490</name>
</gene>
<dbReference type="OrthoDB" id="9804595at2"/>
<dbReference type="GO" id="GO:0044877">
    <property type="term" value="F:protein-containing complex binding"/>
    <property type="evidence" value="ECO:0007669"/>
    <property type="project" value="TreeGrafter"/>
</dbReference>
<dbReference type="RefSeq" id="WP_011734435.1">
    <property type="nucleotide sequence ID" value="NC_008609.1"/>
</dbReference>
<dbReference type="InterPro" id="IPR051207">
    <property type="entry name" value="ComplexI_NDUFA9_subunit"/>
</dbReference>
<dbReference type="Proteomes" id="UP000006732">
    <property type="component" value="Chromosome"/>
</dbReference>
<dbReference type="PANTHER" id="PTHR12126">
    <property type="entry name" value="NADH-UBIQUINONE OXIDOREDUCTASE 39 KDA SUBUNIT-RELATED"/>
    <property type="match status" value="1"/>
</dbReference>